<feature type="transmembrane region" description="Helical" evidence="1">
    <location>
        <begin position="99"/>
        <end position="119"/>
    </location>
</feature>
<keyword evidence="1" id="KW-0812">Transmembrane</keyword>
<gene>
    <name evidence="2" type="ORF">BHYOB78_08550</name>
</gene>
<organism evidence="2 3">
    <name type="scientific">Brachyspira hyodysenteriae ATCC 27164</name>
    <dbReference type="NCBI Taxonomy" id="1266923"/>
    <lineage>
        <taxon>Bacteria</taxon>
        <taxon>Pseudomonadati</taxon>
        <taxon>Spirochaetota</taxon>
        <taxon>Spirochaetia</taxon>
        <taxon>Brachyspirales</taxon>
        <taxon>Brachyspiraceae</taxon>
        <taxon>Brachyspira</taxon>
    </lineage>
</organism>
<dbReference type="Proteomes" id="UP000092328">
    <property type="component" value="Chromosome"/>
</dbReference>
<keyword evidence="3" id="KW-1185">Reference proteome</keyword>
<keyword evidence="1" id="KW-1133">Transmembrane helix</keyword>
<sequence>MKISILAVVVIIVSFIFYTEMTKHNYNVYNVNIIEEIEENNIYNGNYIVSDNNIILENSYDFNNNIEIKEIRRNYLRWRDKEHPNVDFEEDSKDLCVRLIIIFMMGCAIIGILMEILFFKNTSYKFYIILLAIILVISAVIIYKIHENLAIFNMPGSTESILELSAFFCGGIISFIGLLISKYLRDKDNKKNNE</sequence>
<evidence type="ECO:0000313" key="3">
    <source>
        <dbReference type="Proteomes" id="UP000092328"/>
    </source>
</evidence>
<evidence type="ECO:0000256" key="1">
    <source>
        <dbReference type="SAM" id="Phobius"/>
    </source>
</evidence>
<dbReference type="GeneID" id="63962602"/>
<keyword evidence="1" id="KW-0472">Membrane</keyword>
<protein>
    <submittedName>
        <fullName evidence="2">Uncharacterized protein</fullName>
    </submittedName>
</protein>
<dbReference type="AlphaFoldDB" id="A0A3B6VSU6"/>
<reference evidence="3" key="2">
    <citation type="journal article" date="2017" name="Genome Announc.">
        <title>Correction for Mirajkar et al., Complete Genome Sequence of Brachyspira hyodysenteriae Type Strain B78 (ATCC 27164).</title>
        <authorList>
            <person name="Mirajkar N.S."/>
            <person name="Johnson T.J."/>
            <person name="Gebhart C.J."/>
        </authorList>
    </citation>
    <scope>NUCLEOTIDE SEQUENCE [LARGE SCALE GENOMIC DNA]</scope>
    <source>
        <strain evidence="3">B78</strain>
    </source>
</reference>
<evidence type="ECO:0000313" key="2">
    <source>
        <dbReference type="EMBL" id="ANN63915.1"/>
    </source>
</evidence>
<dbReference type="KEGG" id="bhd:BHYOB78_08550"/>
<dbReference type="EMBL" id="CP015910">
    <property type="protein sequence ID" value="ANN63915.1"/>
    <property type="molecule type" value="Genomic_DNA"/>
</dbReference>
<feature type="transmembrane region" description="Helical" evidence="1">
    <location>
        <begin position="126"/>
        <end position="145"/>
    </location>
</feature>
<accession>A0A3B6VSU6</accession>
<proteinExistence type="predicted"/>
<feature type="transmembrane region" description="Helical" evidence="1">
    <location>
        <begin position="5"/>
        <end position="21"/>
    </location>
</feature>
<feature type="transmembrane region" description="Helical" evidence="1">
    <location>
        <begin position="165"/>
        <end position="184"/>
    </location>
</feature>
<dbReference type="OrthoDB" id="307887at2"/>
<name>A0A3B6VSU6_BRAHO</name>
<reference evidence="3" key="1">
    <citation type="journal article" date="2016" name="Genome Announc.">
        <title>Complete Genome Sequence of Brachyspira hyodysenteriae Type Strain B78 (ATCC 27164).</title>
        <authorList>
            <person name="Mirajkar N.S."/>
            <person name="Johnson T.J."/>
            <person name="Gebhart C.J."/>
        </authorList>
    </citation>
    <scope>NUCLEOTIDE SEQUENCE [LARGE SCALE GENOMIC DNA]</scope>
    <source>
        <strain evidence="3">B78</strain>
    </source>
</reference>
<dbReference type="RefSeq" id="WP_020064961.1">
    <property type="nucleotide sequence ID" value="NZ_CP015910.2"/>
</dbReference>